<evidence type="ECO:0000313" key="1">
    <source>
        <dbReference type="EMBL" id="KAA1260160.1"/>
    </source>
</evidence>
<dbReference type="InterPro" id="IPR013424">
    <property type="entry name" value="Ice-binding_C"/>
</dbReference>
<dbReference type="AlphaFoldDB" id="A0A5B1CKU5"/>
<sequence length="550" mass="60680">MERRTTDSPIHQQSSVSITKRPWQNVRLWALTFAVMFAVSSQPVAAQFSLTKTADMTLDSNALQLAGNGSFGRTINGMPYQQDTIVTHQGYQYAAWYHNGSSDENIFISRRKLTGNSWETIDTGYGLDNGDATPNSTSSGRAWDSHNTISMGISNDGRIHLAYDHHVDRLRYLTTDPGVATSSGGVWNAAIFKPERDALNLNGLNQTTLPQVTYPRFTNVGDELIFNYRVGSSNNGDSLIANYNPATGQWSSPRTMIQGRAGGGSYTDLNGDINTTRNAYFNGIDTDSSGRLHATWTWRERQQNNHDINYAYSNDGGRTWQNNNDQVIGTEAAPITIGSDGIEVVDLDIRQALINQQGQAVDGQGGVHAVMWHRRQEPGFEWEEGDARFSREDSAYHHYYRDPLTGEWAVSILPVNLDDPSRTVGSRPRVGVDSNGNVFALYTAPNGDFVIAGAERTAVGLSEWEVLLSDNSVNFQGTPQLDQDRLFDDGVLSVFIQEQATERFDEIASGSPLRVVEFQINPSVAIPEPSSLAALIAASCLAMRRRRKAI</sequence>
<evidence type="ECO:0008006" key="3">
    <source>
        <dbReference type="Google" id="ProtNLM"/>
    </source>
</evidence>
<dbReference type="Proteomes" id="UP000322699">
    <property type="component" value="Unassembled WGS sequence"/>
</dbReference>
<dbReference type="EMBL" id="VRLW01000001">
    <property type="protein sequence ID" value="KAA1260160.1"/>
    <property type="molecule type" value="Genomic_DNA"/>
</dbReference>
<proteinExistence type="predicted"/>
<gene>
    <name evidence="1" type="ORF">LF1_26990</name>
</gene>
<dbReference type="NCBIfam" id="TIGR02595">
    <property type="entry name" value="PEP_CTERM"/>
    <property type="match status" value="1"/>
</dbReference>
<dbReference type="Pfam" id="PF15892">
    <property type="entry name" value="BNR_4"/>
    <property type="match status" value="1"/>
</dbReference>
<accession>A0A5B1CKU5</accession>
<reference evidence="1 2" key="1">
    <citation type="submission" date="2019-08" db="EMBL/GenBank/DDBJ databases">
        <title>Deep-cultivation of Planctomycetes and their phenomic and genomic characterization uncovers novel biology.</title>
        <authorList>
            <person name="Wiegand S."/>
            <person name="Jogler M."/>
            <person name="Boedeker C."/>
            <person name="Pinto D."/>
            <person name="Vollmers J."/>
            <person name="Rivas-Marin E."/>
            <person name="Kohn T."/>
            <person name="Peeters S.H."/>
            <person name="Heuer A."/>
            <person name="Rast P."/>
            <person name="Oberbeckmann S."/>
            <person name="Bunk B."/>
            <person name="Jeske O."/>
            <person name="Meyerdierks A."/>
            <person name="Storesund J.E."/>
            <person name="Kallscheuer N."/>
            <person name="Luecker S."/>
            <person name="Lage O.M."/>
            <person name="Pohl T."/>
            <person name="Merkel B.J."/>
            <person name="Hornburger P."/>
            <person name="Mueller R.-W."/>
            <person name="Bruemmer F."/>
            <person name="Labrenz M."/>
            <person name="Spormann A.M."/>
            <person name="Op Den Camp H."/>
            <person name="Overmann J."/>
            <person name="Amann R."/>
            <person name="Jetten M.S.M."/>
            <person name="Mascher T."/>
            <person name="Medema M.H."/>
            <person name="Devos D.P."/>
            <person name="Kaster A.-K."/>
            <person name="Ovreas L."/>
            <person name="Rohde M."/>
            <person name="Galperin M.Y."/>
            <person name="Jogler C."/>
        </authorList>
    </citation>
    <scope>NUCLEOTIDE SEQUENCE [LARGE SCALE GENOMIC DNA]</scope>
    <source>
        <strain evidence="1 2">LF1</strain>
    </source>
</reference>
<keyword evidence="2" id="KW-1185">Reference proteome</keyword>
<organism evidence="1 2">
    <name type="scientific">Rubripirellula obstinata</name>
    <dbReference type="NCBI Taxonomy" id="406547"/>
    <lineage>
        <taxon>Bacteria</taxon>
        <taxon>Pseudomonadati</taxon>
        <taxon>Planctomycetota</taxon>
        <taxon>Planctomycetia</taxon>
        <taxon>Pirellulales</taxon>
        <taxon>Pirellulaceae</taxon>
        <taxon>Rubripirellula</taxon>
    </lineage>
</organism>
<protein>
    <recommendedName>
        <fullName evidence="3">PEP-CTERM protein-sorting domain-containing protein</fullName>
    </recommendedName>
</protein>
<dbReference type="OrthoDB" id="223410at2"/>
<name>A0A5B1CKU5_9BACT</name>
<comment type="caution">
    <text evidence="1">The sequence shown here is derived from an EMBL/GenBank/DDBJ whole genome shotgun (WGS) entry which is preliminary data.</text>
</comment>
<evidence type="ECO:0000313" key="2">
    <source>
        <dbReference type="Proteomes" id="UP000322699"/>
    </source>
</evidence>